<evidence type="ECO:0000313" key="2">
    <source>
        <dbReference type="Proteomes" id="UP001634747"/>
    </source>
</evidence>
<gene>
    <name evidence="1" type="ORF">ACK2TP_12790</name>
</gene>
<proteinExistence type="predicted"/>
<dbReference type="Pfam" id="PF20159">
    <property type="entry name" value="YidB"/>
    <property type="match status" value="1"/>
</dbReference>
<protein>
    <submittedName>
        <fullName evidence="1">YidB family protein</fullName>
    </submittedName>
</protein>
<dbReference type="InterPro" id="IPR045372">
    <property type="entry name" value="YidB"/>
</dbReference>
<accession>A0ABW9KN88</accession>
<dbReference type="InterPro" id="IPR027405">
    <property type="entry name" value="YidB-like"/>
</dbReference>
<dbReference type="SUPFAM" id="SSF140804">
    <property type="entry name" value="YidB-like"/>
    <property type="match status" value="1"/>
</dbReference>
<dbReference type="Proteomes" id="UP001634747">
    <property type="component" value="Unassembled WGS sequence"/>
</dbReference>
<name>A0ABW9KN88_9BACT</name>
<organism evidence="1 2">
    <name type="scientific">Terriglobus aquaticus</name>
    <dbReference type="NCBI Taxonomy" id="940139"/>
    <lineage>
        <taxon>Bacteria</taxon>
        <taxon>Pseudomonadati</taxon>
        <taxon>Acidobacteriota</taxon>
        <taxon>Terriglobia</taxon>
        <taxon>Terriglobales</taxon>
        <taxon>Acidobacteriaceae</taxon>
        <taxon>Terriglobus</taxon>
    </lineage>
</organism>
<evidence type="ECO:0000313" key="1">
    <source>
        <dbReference type="EMBL" id="MFN2976643.1"/>
    </source>
</evidence>
<sequence>MGLMDMVTSMMGNAGGEQGEKATVTGGLMEELQNHPGGVGGVMQSFQQNGLGGLIQQWSNGQTAPAAPSQIEQGLGGTGLIENIAQRTGLSPTVVKMGLAVAVPMLIHHYFSNGHVDQQGQQTGPQPESGGVLQNILGRII</sequence>
<comment type="caution">
    <text evidence="1">The sequence shown here is derived from an EMBL/GenBank/DDBJ whole genome shotgun (WGS) entry which is preliminary data.</text>
</comment>
<dbReference type="RefSeq" id="WP_263411890.1">
    <property type="nucleotide sequence ID" value="NZ_BAABBH010000001.1"/>
</dbReference>
<keyword evidence="2" id="KW-1185">Reference proteome</keyword>
<dbReference type="EMBL" id="JBJYXY010000001">
    <property type="protein sequence ID" value="MFN2976643.1"/>
    <property type="molecule type" value="Genomic_DNA"/>
</dbReference>
<reference evidence="1 2" key="1">
    <citation type="submission" date="2024-12" db="EMBL/GenBank/DDBJ databases">
        <authorList>
            <person name="Lee Y."/>
        </authorList>
    </citation>
    <scope>NUCLEOTIDE SEQUENCE [LARGE SCALE GENOMIC DNA]</scope>
    <source>
        <strain evidence="1 2">03SUJ4</strain>
    </source>
</reference>
<dbReference type="Gene3D" id="1.10.10.690">
    <property type="entry name" value="YidB-like"/>
    <property type="match status" value="1"/>
</dbReference>